<keyword evidence="2" id="KW-1185">Reference proteome</keyword>
<dbReference type="EMBL" id="JARPUR010000001">
    <property type="protein sequence ID" value="KAK4887011.1"/>
    <property type="molecule type" value="Genomic_DNA"/>
</dbReference>
<name>A0AAN7SDV4_9COLE</name>
<dbReference type="AlphaFoldDB" id="A0AAN7SDV4"/>
<dbReference type="Proteomes" id="UP001353858">
    <property type="component" value="Unassembled WGS sequence"/>
</dbReference>
<protein>
    <submittedName>
        <fullName evidence="1">Uncharacterized protein</fullName>
    </submittedName>
</protein>
<gene>
    <name evidence="1" type="ORF">RN001_003282</name>
</gene>
<comment type="caution">
    <text evidence="1">The sequence shown here is derived from an EMBL/GenBank/DDBJ whole genome shotgun (WGS) entry which is preliminary data.</text>
</comment>
<organism evidence="1 2">
    <name type="scientific">Aquatica leii</name>
    <dbReference type="NCBI Taxonomy" id="1421715"/>
    <lineage>
        <taxon>Eukaryota</taxon>
        <taxon>Metazoa</taxon>
        <taxon>Ecdysozoa</taxon>
        <taxon>Arthropoda</taxon>
        <taxon>Hexapoda</taxon>
        <taxon>Insecta</taxon>
        <taxon>Pterygota</taxon>
        <taxon>Neoptera</taxon>
        <taxon>Endopterygota</taxon>
        <taxon>Coleoptera</taxon>
        <taxon>Polyphaga</taxon>
        <taxon>Elateriformia</taxon>
        <taxon>Elateroidea</taxon>
        <taxon>Lampyridae</taxon>
        <taxon>Luciolinae</taxon>
        <taxon>Aquatica</taxon>
    </lineage>
</organism>
<reference evidence="2" key="1">
    <citation type="submission" date="2023-01" db="EMBL/GenBank/DDBJ databases">
        <title>Key to firefly adult light organ development and bioluminescence: homeobox transcription factors regulate luciferase expression and transportation to peroxisome.</title>
        <authorList>
            <person name="Fu X."/>
        </authorList>
    </citation>
    <scope>NUCLEOTIDE SEQUENCE [LARGE SCALE GENOMIC DNA]</scope>
</reference>
<sequence>MRNSIKTPQSWKINKMASLNWFFNVLERYHFKPHQIFNLSETDVTTVPLVEKVVAKKGEKQVGPVISREREELVTQMGISEN</sequence>
<evidence type="ECO:0000313" key="1">
    <source>
        <dbReference type="EMBL" id="KAK4887011.1"/>
    </source>
</evidence>
<accession>A0AAN7SDV4</accession>
<proteinExistence type="predicted"/>
<evidence type="ECO:0000313" key="2">
    <source>
        <dbReference type="Proteomes" id="UP001353858"/>
    </source>
</evidence>